<sequence length="283" mass="30469">MRFPWFPVGLPVVSSARSALLGLALLLGLTSATAVQAGIQTKEISYEHEGEPLKGFLAWDDSLTGNRPGILVVHEWWGLNDYARTRAKQLAELGYVAFALDMFGEGKVTEHATQAMEWSGTVRSNTQKWRDRALSGLNVLKKQPGVDQDNLAAIGYCFGGSTVLHLAYADAPVKGVVSFHGALPPPPVDASLKTKVLVCQGGADSFVPAATVDAFAFGMEQAKAHYTIVVFGGAKHGFSNPDAARYGIDGIAYDPSAEKHSWAIMQMFFDDIFDKPAPKAVKQ</sequence>
<accession>A0A1I3FF58</accession>
<organism evidence="2 3">
    <name type="scientific">Planctomicrobium piriforme</name>
    <dbReference type="NCBI Taxonomy" id="1576369"/>
    <lineage>
        <taxon>Bacteria</taxon>
        <taxon>Pseudomonadati</taxon>
        <taxon>Planctomycetota</taxon>
        <taxon>Planctomycetia</taxon>
        <taxon>Planctomycetales</taxon>
        <taxon>Planctomycetaceae</taxon>
        <taxon>Planctomicrobium</taxon>
    </lineage>
</organism>
<dbReference type="EMBL" id="FOQD01000005">
    <property type="protein sequence ID" value="SFI09858.1"/>
    <property type="molecule type" value="Genomic_DNA"/>
</dbReference>
<proteinExistence type="predicted"/>
<dbReference type="InterPro" id="IPR002925">
    <property type="entry name" value="Dienelactn_hydro"/>
</dbReference>
<dbReference type="GO" id="GO:0016787">
    <property type="term" value="F:hydrolase activity"/>
    <property type="evidence" value="ECO:0007669"/>
    <property type="project" value="UniProtKB-KW"/>
</dbReference>
<dbReference type="InterPro" id="IPR029058">
    <property type="entry name" value="AB_hydrolase_fold"/>
</dbReference>
<dbReference type="STRING" id="1576369.SAMN05421753_105219"/>
<dbReference type="Proteomes" id="UP000199518">
    <property type="component" value="Unassembled WGS sequence"/>
</dbReference>
<evidence type="ECO:0000313" key="3">
    <source>
        <dbReference type="Proteomes" id="UP000199518"/>
    </source>
</evidence>
<keyword evidence="2" id="KW-0378">Hydrolase</keyword>
<dbReference type="InterPro" id="IPR050261">
    <property type="entry name" value="FrsA_esterase"/>
</dbReference>
<reference evidence="3" key="1">
    <citation type="submission" date="2016-10" db="EMBL/GenBank/DDBJ databases">
        <authorList>
            <person name="Varghese N."/>
            <person name="Submissions S."/>
        </authorList>
    </citation>
    <scope>NUCLEOTIDE SEQUENCE [LARGE SCALE GENOMIC DNA]</scope>
    <source>
        <strain evidence="3">DSM 26348</strain>
    </source>
</reference>
<feature type="domain" description="Dienelactone hydrolase" evidence="1">
    <location>
        <begin position="57"/>
        <end position="272"/>
    </location>
</feature>
<dbReference type="Pfam" id="PF01738">
    <property type="entry name" value="DLH"/>
    <property type="match status" value="1"/>
</dbReference>
<dbReference type="SUPFAM" id="SSF53474">
    <property type="entry name" value="alpha/beta-Hydrolases"/>
    <property type="match status" value="1"/>
</dbReference>
<evidence type="ECO:0000313" key="2">
    <source>
        <dbReference type="EMBL" id="SFI09858.1"/>
    </source>
</evidence>
<dbReference type="OrthoDB" id="9771666at2"/>
<dbReference type="RefSeq" id="WP_092049188.1">
    <property type="nucleotide sequence ID" value="NZ_FOQD01000005.1"/>
</dbReference>
<gene>
    <name evidence="2" type="ORF">SAMN05421753_105219</name>
</gene>
<dbReference type="PANTHER" id="PTHR22946:SF0">
    <property type="entry name" value="DIENELACTONE HYDROLASE DOMAIN-CONTAINING PROTEIN"/>
    <property type="match status" value="1"/>
</dbReference>
<keyword evidence="3" id="KW-1185">Reference proteome</keyword>
<dbReference type="PANTHER" id="PTHR22946">
    <property type="entry name" value="DIENELACTONE HYDROLASE DOMAIN-CONTAINING PROTEIN-RELATED"/>
    <property type="match status" value="1"/>
</dbReference>
<evidence type="ECO:0000259" key="1">
    <source>
        <dbReference type="Pfam" id="PF01738"/>
    </source>
</evidence>
<dbReference type="Gene3D" id="3.40.50.1820">
    <property type="entry name" value="alpha/beta hydrolase"/>
    <property type="match status" value="1"/>
</dbReference>
<protein>
    <submittedName>
        <fullName evidence="2">Dienelactone hydrolase</fullName>
    </submittedName>
</protein>
<dbReference type="AlphaFoldDB" id="A0A1I3FF58"/>
<name>A0A1I3FF58_9PLAN</name>